<keyword evidence="1" id="KW-1133">Transmembrane helix</keyword>
<gene>
    <name evidence="2" type="ORF">dnm_050590</name>
</gene>
<evidence type="ECO:0000313" key="2">
    <source>
        <dbReference type="EMBL" id="QTA89012.1"/>
    </source>
</evidence>
<sequence length="43" mass="5193">MFYFRKKYYLYDINMSIFYAVSLSLCFTSANHHGIFIAIINLY</sequence>
<keyword evidence="1" id="KW-0812">Transmembrane</keyword>
<feature type="transmembrane region" description="Helical" evidence="1">
    <location>
        <begin position="16"/>
        <end position="40"/>
    </location>
</feature>
<dbReference type="Proteomes" id="UP000663722">
    <property type="component" value="Chromosome"/>
</dbReference>
<evidence type="ECO:0000256" key="1">
    <source>
        <dbReference type="SAM" id="Phobius"/>
    </source>
</evidence>
<dbReference type="EMBL" id="CP061800">
    <property type="protein sequence ID" value="QTA89012.1"/>
    <property type="molecule type" value="Genomic_DNA"/>
</dbReference>
<protein>
    <submittedName>
        <fullName evidence="2">Uncharacterized protein</fullName>
    </submittedName>
</protein>
<name>A0A975BPF0_9BACT</name>
<keyword evidence="1" id="KW-0472">Membrane</keyword>
<dbReference type="AlphaFoldDB" id="A0A975BPF0"/>
<keyword evidence="3" id="KW-1185">Reference proteome</keyword>
<proteinExistence type="predicted"/>
<evidence type="ECO:0000313" key="3">
    <source>
        <dbReference type="Proteomes" id="UP000663722"/>
    </source>
</evidence>
<reference evidence="2" key="1">
    <citation type="journal article" date="2021" name="Microb. Physiol.">
        <title>Proteogenomic Insights into the Physiology of Marine, Sulfate-Reducing, Filamentous Desulfonema limicola and Desulfonema magnum.</title>
        <authorList>
            <person name="Schnaars V."/>
            <person name="Wohlbrand L."/>
            <person name="Scheve S."/>
            <person name="Hinrichs C."/>
            <person name="Reinhardt R."/>
            <person name="Rabus R."/>
        </authorList>
    </citation>
    <scope>NUCLEOTIDE SEQUENCE</scope>
    <source>
        <strain evidence="2">4be13</strain>
    </source>
</reference>
<accession>A0A975BPF0</accession>
<organism evidence="2 3">
    <name type="scientific">Desulfonema magnum</name>
    <dbReference type="NCBI Taxonomy" id="45655"/>
    <lineage>
        <taxon>Bacteria</taxon>
        <taxon>Pseudomonadati</taxon>
        <taxon>Thermodesulfobacteriota</taxon>
        <taxon>Desulfobacteria</taxon>
        <taxon>Desulfobacterales</taxon>
        <taxon>Desulfococcaceae</taxon>
        <taxon>Desulfonema</taxon>
    </lineage>
</organism>
<dbReference type="KEGG" id="dmm:dnm_050590"/>